<accession>A0AAD8J6W8</accession>
<name>A0AAD8J6W8_9APIA</name>
<proteinExistence type="predicted"/>
<keyword evidence="2" id="KW-1185">Reference proteome</keyword>
<reference evidence="1" key="1">
    <citation type="submission" date="2023-02" db="EMBL/GenBank/DDBJ databases">
        <title>Genome of toxic invasive species Heracleum sosnowskyi carries increased number of genes despite the absence of recent whole-genome duplications.</title>
        <authorList>
            <person name="Schelkunov M."/>
            <person name="Shtratnikova V."/>
            <person name="Makarenko M."/>
            <person name="Klepikova A."/>
            <person name="Omelchenko D."/>
            <person name="Novikova G."/>
            <person name="Obukhova E."/>
            <person name="Bogdanov V."/>
            <person name="Penin A."/>
            <person name="Logacheva M."/>
        </authorList>
    </citation>
    <scope>NUCLEOTIDE SEQUENCE</scope>
    <source>
        <strain evidence="1">Hsosn_3</strain>
        <tissue evidence="1">Leaf</tissue>
    </source>
</reference>
<evidence type="ECO:0000313" key="1">
    <source>
        <dbReference type="EMBL" id="KAK1398378.1"/>
    </source>
</evidence>
<reference evidence="1" key="2">
    <citation type="submission" date="2023-05" db="EMBL/GenBank/DDBJ databases">
        <authorList>
            <person name="Schelkunov M.I."/>
        </authorList>
    </citation>
    <scope>NUCLEOTIDE SEQUENCE</scope>
    <source>
        <strain evidence="1">Hsosn_3</strain>
        <tissue evidence="1">Leaf</tissue>
    </source>
</reference>
<gene>
    <name evidence="1" type="ORF">POM88_008241</name>
</gene>
<dbReference type="Proteomes" id="UP001237642">
    <property type="component" value="Unassembled WGS sequence"/>
</dbReference>
<dbReference type="AlphaFoldDB" id="A0AAD8J6W8"/>
<dbReference type="EMBL" id="JAUIZM010000002">
    <property type="protein sequence ID" value="KAK1398378.1"/>
    <property type="molecule type" value="Genomic_DNA"/>
</dbReference>
<comment type="caution">
    <text evidence="1">The sequence shown here is derived from an EMBL/GenBank/DDBJ whole genome shotgun (WGS) entry which is preliminary data.</text>
</comment>
<protein>
    <submittedName>
        <fullName evidence="1">Uncharacterized protein</fullName>
    </submittedName>
</protein>
<sequence length="138" mass="15712">MSFPPIFNSSFSDCKQKLQGQRIISSSNFERSMQNITGWEPGNHFYSIKLVKSWTFGQRTTKTIINVHALGFILYSIVQGLSICLVVQTNRHLPCSVAFISRLCYVIGFCVPDQVSMRLPVKLKFEEQNVVYVEASLQ</sequence>
<evidence type="ECO:0000313" key="2">
    <source>
        <dbReference type="Proteomes" id="UP001237642"/>
    </source>
</evidence>
<organism evidence="1 2">
    <name type="scientific">Heracleum sosnowskyi</name>
    <dbReference type="NCBI Taxonomy" id="360622"/>
    <lineage>
        <taxon>Eukaryota</taxon>
        <taxon>Viridiplantae</taxon>
        <taxon>Streptophyta</taxon>
        <taxon>Embryophyta</taxon>
        <taxon>Tracheophyta</taxon>
        <taxon>Spermatophyta</taxon>
        <taxon>Magnoliopsida</taxon>
        <taxon>eudicotyledons</taxon>
        <taxon>Gunneridae</taxon>
        <taxon>Pentapetalae</taxon>
        <taxon>asterids</taxon>
        <taxon>campanulids</taxon>
        <taxon>Apiales</taxon>
        <taxon>Apiaceae</taxon>
        <taxon>Apioideae</taxon>
        <taxon>apioid superclade</taxon>
        <taxon>Tordylieae</taxon>
        <taxon>Tordyliinae</taxon>
        <taxon>Heracleum</taxon>
    </lineage>
</organism>